<dbReference type="PROSITE" id="PS51257">
    <property type="entry name" value="PROKAR_LIPOPROTEIN"/>
    <property type="match status" value="1"/>
</dbReference>
<dbReference type="EMBL" id="QQAW01000004">
    <property type="protein sequence ID" value="RDI38307.1"/>
    <property type="molecule type" value="Genomic_DNA"/>
</dbReference>
<sequence length="474" mass="49905">MKRMSSRCLLPAVLALGTAFAGGCTVRDSAAPPSQVVLPARFAEAPAEAGPAVDLARWWTQWHDPVLDRLVEGALAANPDLAVARDHVRQAEAFVAVARSALYPTVGATGDIAGGGLGWSNPAVPAALAPNLGDPATDGHLAGLAAAWEPDIFGGRHADLRAVRAVAQSVEEQLHGTRMLVAADVVESYVGAVDDVRRVALIDRSATVLDRMEAYATARMAAGQATRADIDAIRARRRTLVATRPMLVADMDTRRRRIAVLSGRPPEQAPAIPQPAAFVIPPVPAGIVPVAVMDRRPDIRARRDLVAAALDRLRSARTDLLPRFGLEFFGGNGRLRFDGLPGLSGSGGLMALTTYLPIFTAGRIHAQIHAADARLDEAVTLYDQALLKALSEVETAYESRAGLDAQGQGLSAALVAAQREARDRMGLFDGGQGVLLDALQARLNAIATEDAGVRSEDGRAMATIRLATALGGGW</sequence>
<feature type="signal peptide" evidence="2">
    <location>
        <begin position="1"/>
        <end position="21"/>
    </location>
</feature>
<dbReference type="Proteomes" id="UP000254958">
    <property type="component" value="Unassembled WGS sequence"/>
</dbReference>
<protein>
    <submittedName>
        <fullName evidence="3">NodT family efflux transporter outer membrane factor (OMF) lipoprotein</fullName>
    </submittedName>
</protein>
<comment type="similarity">
    <text evidence="1">Belongs to the outer membrane factor (OMF) (TC 1.B.17) family.</text>
</comment>
<evidence type="ECO:0000313" key="3">
    <source>
        <dbReference type="EMBL" id="RDI38307.1"/>
    </source>
</evidence>
<accession>A0A370G366</accession>
<evidence type="ECO:0000256" key="1">
    <source>
        <dbReference type="ARBA" id="ARBA00007613"/>
    </source>
</evidence>
<keyword evidence="2" id="KW-0732">Signal</keyword>
<dbReference type="GO" id="GO:0015562">
    <property type="term" value="F:efflux transmembrane transporter activity"/>
    <property type="evidence" value="ECO:0007669"/>
    <property type="project" value="InterPro"/>
</dbReference>
<dbReference type="InterPro" id="IPR003423">
    <property type="entry name" value="OMP_efflux"/>
</dbReference>
<dbReference type="SUPFAM" id="SSF56954">
    <property type="entry name" value="Outer membrane efflux proteins (OEP)"/>
    <property type="match status" value="1"/>
</dbReference>
<dbReference type="PANTHER" id="PTHR30203:SF32">
    <property type="entry name" value="CATION EFFLUX SYSTEM PROTEIN CUSC"/>
    <property type="match status" value="1"/>
</dbReference>
<gene>
    <name evidence="3" type="ORF">C7453_104252</name>
</gene>
<name>A0A370G366_GLULI</name>
<evidence type="ECO:0000313" key="4">
    <source>
        <dbReference type="Proteomes" id="UP000254958"/>
    </source>
</evidence>
<dbReference type="PANTHER" id="PTHR30203">
    <property type="entry name" value="OUTER MEMBRANE CATION EFFLUX PROTEIN"/>
    <property type="match status" value="1"/>
</dbReference>
<proteinExistence type="inferred from homology"/>
<organism evidence="3 4">
    <name type="scientific">Gluconacetobacter liquefaciens</name>
    <name type="common">Acetobacter liquefaciens</name>
    <dbReference type="NCBI Taxonomy" id="89584"/>
    <lineage>
        <taxon>Bacteria</taxon>
        <taxon>Pseudomonadati</taxon>
        <taxon>Pseudomonadota</taxon>
        <taxon>Alphaproteobacteria</taxon>
        <taxon>Acetobacterales</taxon>
        <taxon>Acetobacteraceae</taxon>
        <taxon>Gluconacetobacter</taxon>
    </lineage>
</organism>
<keyword evidence="4" id="KW-1185">Reference proteome</keyword>
<keyword evidence="3" id="KW-0449">Lipoprotein</keyword>
<evidence type="ECO:0000256" key="2">
    <source>
        <dbReference type="SAM" id="SignalP"/>
    </source>
</evidence>
<dbReference type="Gene3D" id="1.20.1600.10">
    <property type="entry name" value="Outer membrane efflux proteins (OEP)"/>
    <property type="match status" value="1"/>
</dbReference>
<dbReference type="InterPro" id="IPR010131">
    <property type="entry name" value="MdtP/NodT-like"/>
</dbReference>
<dbReference type="Pfam" id="PF02321">
    <property type="entry name" value="OEP"/>
    <property type="match status" value="2"/>
</dbReference>
<dbReference type="Gene3D" id="2.20.200.10">
    <property type="entry name" value="Outer membrane efflux proteins (OEP)"/>
    <property type="match status" value="1"/>
</dbReference>
<dbReference type="AlphaFoldDB" id="A0A370G366"/>
<feature type="chain" id="PRO_5016653790" evidence="2">
    <location>
        <begin position="22"/>
        <end position="474"/>
    </location>
</feature>
<reference evidence="3 4" key="1">
    <citation type="submission" date="2018-07" db="EMBL/GenBank/DDBJ databases">
        <title>Genomic Encyclopedia of Type Strains, Phase IV (KMG-IV): sequencing the most valuable type-strain genomes for metagenomic binning, comparative biology and taxonomic classification.</title>
        <authorList>
            <person name="Goeker M."/>
        </authorList>
    </citation>
    <scope>NUCLEOTIDE SEQUENCE [LARGE SCALE GENOMIC DNA]</scope>
    <source>
        <strain evidence="3 4">DSM 5603</strain>
    </source>
</reference>
<comment type="caution">
    <text evidence="3">The sequence shown here is derived from an EMBL/GenBank/DDBJ whole genome shotgun (WGS) entry which is preliminary data.</text>
</comment>